<dbReference type="Proteomes" id="UP000199643">
    <property type="component" value="Unassembled WGS sequence"/>
</dbReference>
<evidence type="ECO:0000313" key="1">
    <source>
        <dbReference type="EMBL" id="SDG93304.1"/>
    </source>
</evidence>
<dbReference type="EMBL" id="FNCH01000013">
    <property type="protein sequence ID" value="SDG93304.1"/>
    <property type="molecule type" value="Genomic_DNA"/>
</dbReference>
<dbReference type="AlphaFoldDB" id="A0A1G7YA78"/>
<keyword evidence="2" id="KW-1185">Reference proteome</keyword>
<gene>
    <name evidence="1" type="ORF">SAMN05421827_11351</name>
</gene>
<protein>
    <submittedName>
        <fullName evidence="1">Uncharacterized protein</fullName>
    </submittedName>
</protein>
<evidence type="ECO:0000313" key="2">
    <source>
        <dbReference type="Proteomes" id="UP000199643"/>
    </source>
</evidence>
<dbReference type="STRING" id="405671.SAMN05421827_11351"/>
<proteinExistence type="predicted"/>
<dbReference type="OrthoDB" id="767994at2"/>
<accession>A0A1G7YA78</accession>
<organism evidence="1 2">
    <name type="scientific">Pedobacter terrae</name>
    <dbReference type="NCBI Taxonomy" id="405671"/>
    <lineage>
        <taxon>Bacteria</taxon>
        <taxon>Pseudomonadati</taxon>
        <taxon>Bacteroidota</taxon>
        <taxon>Sphingobacteriia</taxon>
        <taxon>Sphingobacteriales</taxon>
        <taxon>Sphingobacteriaceae</taxon>
        <taxon>Pedobacter</taxon>
    </lineage>
</organism>
<reference evidence="2" key="1">
    <citation type="submission" date="2016-10" db="EMBL/GenBank/DDBJ databases">
        <authorList>
            <person name="Varghese N."/>
            <person name="Submissions S."/>
        </authorList>
    </citation>
    <scope>NUCLEOTIDE SEQUENCE [LARGE SCALE GENOMIC DNA]</scope>
    <source>
        <strain evidence="2">DSM 17933</strain>
    </source>
</reference>
<name>A0A1G7YA78_9SPHI</name>
<sequence>MKKIILLLTVIIGITIVNSGFTTIPKHQLATKKVNKKAKFSTVNLTATNSTSDGVYVTLQNNTSGGSYSFFIPPNTPNGTVLGQIPESGDVYTVGLTSTGGAHNMWVYWEHKSNVTGLSVSGMAIGCQACAKIQIF</sequence>
<dbReference type="RefSeq" id="WP_090501737.1">
    <property type="nucleotide sequence ID" value="NZ_FNCH01000013.1"/>
</dbReference>